<evidence type="ECO:0000256" key="1">
    <source>
        <dbReference type="SAM" id="MobiDB-lite"/>
    </source>
</evidence>
<dbReference type="PANTHER" id="PTHR32387">
    <property type="entry name" value="WU:FJ29H11"/>
    <property type="match status" value="1"/>
</dbReference>
<feature type="compositionally biased region" description="Polar residues" evidence="1">
    <location>
        <begin position="331"/>
        <end position="346"/>
    </location>
</feature>
<dbReference type="AlphaFoldDB" id="A0A314L6H1"/>
<evidence type="ECO:0000313" key="3">
    <source>
        <dbReference type="EMBL" id="OIT36629.1"/>
    </source>
</evidence>
<name>A0A314L6H1_NICAT</name>
<dbReference type="PANTHER" id="PTHR32387:SF0">
    <property type="entry name" value="PROTEIN NO VEIN"/>
    <property type="match status" value="1"/>
</dbReference>
<dbReference type="GO" id="GO:0009793">
    <property type="term" value="P:embryo development ending in seed dormancy"/>
    <property type="evidence" value="ECO:0007669"/>
    <property type="project" value="TreeGrafter"/>
</dbReference>
<feature type="domain" description="Protein NO VEIN C-terminal" evidence="2">
    <location>
        <begin position="370"/>
        <end position="452"/>
    </location>
</feature>
<dbReference type="GO" id="GO:0005634">
    <property type="term" value="C:nucleus"/>
    <property type="evidence" value="ECO:0007669"/>
    <property type="project" value="TreeGrafter"/>
</dbReference>
<gene>
    <name evidence="3" type="ORF">A4A49_21691</name>
</gene>
<evidence type="ECO:0000313" key="4">
    <source>
        <dbReference type="Proteomes" id="UP000187609"/>
    </source>
</evidence>
<proteinExistence type="predicted"/>
<dbReference type="Proteomes" id="UP000187609">
    <property type="component" value="Unassembled WGS sequence"/>
</dbReference>
<evidence type="ECO:0000259" key="2">
    <source>
        <dbReference type="Pfam" id="PF13020"/>
    </source>
</evidence>
<dbReference type="GO" id="GO:0048364">
    <property type="term" value="P:root development"/>
    <property type="evidence" value="ECO:0007669"/>
    <property type="project" value="TreeGrafter"/>
</dbReference>
<dbReference type="GO" id="GO:0010305">
    <property type="term" value="P:leaf vascular tissue pattern formation"/>
    <property type="evidence" value="ECO:0007669"/>
    <property type="project" value="TreeGrafter"/>
</dbReference>
<organism evidence="3 4">
    <name type="scientific">Nicotiana attenuata</name>
    <name type="common">Coyote tobacco</name>
    <dbReference type="NCBI Taxonomy" id="49451"/>
    <lineage>
        <taxon>Eukaryota</taxon>
        <taxon>Viridiplantae</taxon>
        <taxon>Streptophyta</taxon>
        <taxon>Embryophyta</taxon>
        <taxon>Tracheophyta</taxon>
        <taxon>Spermatophyta</taxon>
        <taxon>Magnoliopsida</taxon>
        <taxon>eudicotyledons</taxon>
        <taxon>Gunneridae</taxon>
        <taxon>Pentapetalae</taxon>
        <taxon>asterids</taxon>
        <taxon>lamiids</taxon>
        <taxon>Solanales</taxon>
        <taxon>Solanaceae</taxon>
        <taxon>Nicotianoideae</taxon>
        <taxon>Nicotianeae</taxon>
        <taxon>Nicotiana</taxon>
    </lineage>
</organism>
<reference evidence="3" key="1">
    <citation type="submission" date="2016-11" db="EMBL/GenBank/DDBJ databases">
        <title>The genome of Nicotiana attenuata.</title>
        <authorList>
            <person name="Xu S."/>
            <person name="Brockmoeller T."/>
            <person name="Gaquerel E."/>
            <person name="Navarro A."/>
            <person name="Kuhl H."/>
            <person name="Gase K."/>
            <person name="Ling Z."/>
            <person name="Zhou W."/>
            <person name="Kreitzer C."/>
            <person name="Stanke M."/>
            <person name="Tang H."/>
            <person name="Lyons E."/>
            <person name="Pandey P."/>
            <person name="Pandey S.P."/>
            <person name="Timmermann B."/>
            <person name="Baldwin I.T."/>
        </authorList>
    </citation>
    <scope>NUCLEOTIDE SEQUENCE [LARGE SCALE GENOMIC DNA]</scope>
    <source>
        <strain evidence="3">UT</strain>
    </source>
</reference>
<sequence>MVLSTFQKLQLSKASLMLCGRTHLSPKREINIFQRSAATGSVGRDGYVVTREAIYYGPTDSSLAASVVNWALPYAQRYIYNVHPDKYLQLSQSGFQNLKCLQIVVVEKLFYRNVIKSSHIASKKRFECSCLLEGNILYATRESDFHSMFLELSRLFSSGTSDLHLANFLHMITTMAESGSTEEQTEFFILNSQKMPELPAGESVWSIANFPSSTDSEKGLLISSSGTINGINPMNFMKRPGINSNWPPTDWKTAPGSVTKTQAASGIQAKEEGAVEEVVIKTCALAPTEITCVENADNDAASAAAVLGSQDADHVCNVLVPGTVEVAFDPTHSTTAPHDSKNSSSDVTERDQLYVGTTDPQQAMLTGRHGEFVAFKYFVGKLGEPFVKWVNETNETGLPYDLVVGDDEYIEVKATRSARKDWFHITSREWQFAVEKGESFSIAHVVFLPNDSAAVTIYKNPIRLCQRGKLQLALLMPKS</sequence>
<comment type="caution">
    <text evidence="3">The sequence shown here is derived from an EMBL/GenBank/DDBJ whole genome shotgun (WGS) entry which is preliminary data.</text>
</comment>
<protein>
    <recommendedName>
        <fullName evidence="2">Protein NO VEIN C-terminal domain-containing protein</fullName>
    </recommendedName>
</protein>
<dbReference type="EMBL" id="MJEQ01000410">
    <property type="protein sequence ID" value="OIT36629.1"/>
    <property type="molecule type" value="Genomic_DNA"/>
</dbReference>
<dbReference type="InterPro" id="IPR024975">
    <property type="entry name" value="NOV_C"/>
</dbReference>
<dbReference type="Gramene" id="OIT36629">
    <property type="protein sequence ID" value="OIT36629"/>
    <property type="gene ID" value="A4A49_21691"/>
</dbReference>
<dbReference type="STRING" id="49451.A0A314L6H1"/>
<keyword evidence="4" id="KW-1185">Reference proteome</keyword>
<dbReference type="InterPro" id="IPR052957">
    <property type="entry name" value="Auxin_embryo_med"/>
</dbReference>
<accession>A0A314L6H1</accession>
<feature type="region of interest" description="Disordered" evidence="1">
    <location>
        <begin position="329"/>
        <end position="349"/>
    </location>
</feature>
<dbReference type="Pfam" id="PF13020">
    <property type="entry name" value="NOV_C"/>
    <property type="match status" value="1"/>
</dbReference>